<protein>
    <recommendedName>
        <fullName evidence="2">histidine kinase</fullName>
        <ecNumber evidence="2">2.7.13.3</ecNumber>
    </recommendedName>
</protein>
<dbReference type="EMBL" id="JBHGBT010000020">
    <property type="protein sequence ID" value="MFB4196629.1"/>
    <property type="molecule type" value="Genomic_DNA"/>
</dbReference>
<sequence>MNSVLKRYGSGRRAPVMRDVALSAVIGCFTAADLGADVPGSGQDDGFSWLVFGIVLAGLLLHRVAPLASAAVTGAGSLTWTLYGHIGELLNLPVMVSLYFVALAGTRRRSVGVGAFAALLSAGAAVLAGREDGNAVPSPVLEMLVPLVPLLLGEVVRGRRELTAHYADRARRAEREREREAARRVREERMRIARDLHDIVAHTVSAMTVQATVALDALERRPEIARGALLQVRASGREAVRELRATVAVLRESDEAGGGPDAPAPGLAQLPELIARACGDRLRVTLRDGRRPDGPPLPPVVELAAYRIVQEALTNVVRHSAARSAGVWIGHRGRGGAAELTVEVVDEGPPRAAPGAPGFGLLGMRERAATIGGTVSCGPDPGGGFRVRAVLPVPAQAEPGRPGQPDAAAGRGERGER</sequence>
<proteinExistence type="predicted"/>
<dbReference type="Gene3D" id="3.30.565.10">
    <property type="entry name" value="Histidine kinase-like ATPase, C-terminal domain"/>
    <property type="match status" value="1"/>
</dbReference>
<dbReference type="Gene3D" id="1.20.5.1930">
    <property type="match status" value="1"/>
</dbReference>
<comment type="caution">
    <text evidence="13">The sequence shown here is derived from an EMBL/GenBank/DDBJ whole genome shotgun (WGS) entry which is preliminary data.</text>
</comment>
<evidence type="ECO:0000256" key="1">
    <source>
        <dbReference type="ARBA" id="ARBA00000085"/>
    </source>
</evidence>
<dbReference type="PANTHER" id="PTHR24421:SF10">
    <property type="entry name" value="NITRATE_NITRITE SENSOR PROTEIN NARQ"/>
    <property type="match status" value="1"/>
</dbReference>
<keyword evidence="10" id="KW-0812">Transmembrane</keyword>
<dbReference type="SUPFAM" id="SSF55874">
    <property type="entry name" value="ATPase domain of HSP90 chaperone/DNA topoisomerase II/histidine kinase"/>
    <property type="match status" value="1"/>
</dbReference>
<dbReference type="Proteomes" id="UP001577267">
    <property type="component" value="Unassembled WGS sequence"/>
</dbReference>
<feature type="transmembrane region" description="Helical" evidence="10">
    <location>
        <begin position="86"/>
        <end position="105"/>
    </location>
</feature>
<evidence type="ECO:0000256" key="2">
    <source>
        <dbReference type="ARBA" id="ARBA00012438"/>
    </source>
</evidence>
<organism evidence="13 14">
    <name type="scientific">Streptomyces carpaticus</name>
    <dbReference type="NCBI Taxonomy" id="285558"/>
    <lineage>
        <taxon>Bacteria</taxon>
        <taxon>Bacillati</taxon>
        <taxon>Actinomycetota</taxon>
        <taxon>Actinomycetes</taxon>
        <taxon>Kitasatosporales</taxon>
        <taxon>Streptomycetaceae</taxon>
        <taxon>Streptomyces</taxon>
    </lineage>
</organism>
<keyword evidence="7" id="KW-0067">ATP-binding</keyword>
<reference evidence="13 14" key="1">
    <citation type="submission" date="2024-09" db="EMBL/GenBank/DDBJ databases">
        <title>Draft genome sequence of multifaceted antimicrobials producing Streptomyces sp. strain FH1.</title>
        <authorList>
            <person name="Hassan F."/>
            <person name="Ali H."/>
            <person name="Hassan N."/>
            <person name="Nawaz A."/>
        </authorList>
    </citation>
    <scope>NUCLEOTIDE SEQUENCE [LARGE SCALE GENOMIC DNA]</scope>
    <source>
        <strain evidence="13 14">FH1</strain>
    </source>
</reference>
<keyword evidence="5" id="KW-0547">Nucleotide-binding</keyword>
<keyword evidence="10" id="KW-1133">Transmembrane helix</keyword>
<evidence type="ECO:0000313" key="14">
    <source>
        <dbReference type="Proteomes" id="UP001577267"/>
    </source>
</evidence>
<dbReference type="InterPro" id="IPR036890">
    <property type="entry name" value="HATPase_C_sf"/>
</dbReference>
<gene>
    <name evidence="13" type="ORF">ACE11A_20015</name>
</gene>
<feature type="transmembrane region" description="Helical" evidence="10">
    <location>
        <begin position="46"/>
        <end position="65"/>
    </location>
</feature>
<dbReference type="GO" id="GO:0016301">
    <property type="term" value="F:kinase activity"/>
    <property type="evidence" value="ECO:0007669"/>
    <property type="project" value="UniProtKB-KW"/>
</dbReference>
<evidence type="ECO:0000256" key="9">
    <source>
        <dbReference type="SAM" id="MobiDB-lite"/>
    </source>
</evidence>
<evidence type="ECO:0000256" key="7">
    <source>
        <dbReference type="ARBA" id="ARBA00022840"/>
    </source>
</evidence>
<dbReference type="InterPro" id="IPR003594">
    <property type="entry name" value="HATPase_dom"/>
</dbReference>
<evidence type="ECO:0000256" key="10">
    <source>
        <dbReference type="SAM" id="Phobius"/>
    </source>
</evidence>
<keyword evidence="6 13" id="KW-0418">Kinase</keyword>
<evidence type="ECO:0000256" key="8">
    <source>
        <dbReference type="ARBA" id="ARBA00023012"/>
    </source>
</evidence>
<evidence type="ECO:0000259" key="12">
    <source>
        <dbReference type="Pfam" id="PF07730"/>
    </source>
</evidence>
<dbReference type="Pfam" id="PF02518">
    <property type="entry name" value="HATPase_c"/>
    <property type="match status" value="1"/>
</dbReference>
<evidence type="ECO:0000259" key="11">
    <source>
        <dbReference type="Pfam" id="PF02518"/>
    </source>
</evidence>
<comment type="catalytic activity">
    <reaction evidence="1">
        <text>ATP + protein L-histidine = ADP + protein N-phospho-L-histidine.</text>
        <dbReference type="EC" id="2.7.13.3"/>
    </reaction>
</comment>
<evidence type="ECO:0000256" key="5">
    <source>
        <dbReference type="ARBA" id="ARBA00022741"/>
    </source>
</evidence>
<keyword evidence="4" id="KW-0808">Transferase</keyword>
<evidence type="ECO:0000256" key="4">
    <source>
        <dbReference type="ARBA" id="ARBA00022679"/>
    </source>
</evidence>
<keyword evidence="10" id="KW-0472">Membrane</keyword>
<dbReference type="EC" id="2.7.13.3" evidence="2"/>
<keyword evidence="14" id="KW-1185">Reference proteome</keyword>
<dbReference type="Pfam" id="PF07730">
    <property type="entry name" value="HisKA_3"/>
    <property type="match status" value="1"/>
</dbReference>
<evidence type="ECO:0000256" key="6">
    <source>
        <dbReference type="ARBA" id="ARBA00022777"/>
    </source>
</evidence>
<feature type="domain" description="Histidine kinase/HSP90-like ATPase" evidence="11">
    <location>
        <begin position="302"/>
        <end position="394"/>
    </location>
</feature>
<name>A0ABV4ZTG9_9ACTN</name>
<dbReference type="PANTHER" id="PTHR24421">
    <property type="entry name" value="NITRATE/NITRITE SENSOR PROTEIN NARX-RELATED"/>
    <property type="match status" value="1"/>
</dbReference>
<evidence type="ECO:0000256" key="3">
    <source>
        <dbReference type="ARBA" id="ARBA00022553"/>
    </source>
</evidence>
<keyword evidence="8" id="KW-0902">Two-component regulatory system</keyword>
<accession>A0ABV4ZTG9</accession>
<dbReference type="CDD" id="cd16917">
    <property type="entry name" value="HATPase_UhpB-NarQ-NarX-like"/>
    <property type="match status" value="1"/>
</dbReference>
<keyword evidence="3" id="KW-0597">Phosphoprotein</keyword>
<dbReference type="InterPro" id="IPR050482">
    <property type="entry name" value="Sensor_HK_TwoCompSys"/>
</dbReference>
<dbReference type="InterPro" id="IPR011712">
    <property type="entry name" value="Sig_transdc_His_kin_sub3_dim/P"/>
</dbReference>
<feature type="transmembrane region" description="Helical" evidence="10">
    <location>
        <begin position="111"/>
        <end position="129"/>
    </location>
</feature>
<feature type="domain" description="Signal transduction histidine kinase subgroup 3 dimerisation and phosphoacceptor" evidence="12">
    <location>
        <begin position="188"/>
        <end position="254"/>
    </location>
</feature>
<feature type="region of interest" description="Disordered" evidence="9">
    <location>
        <begin position="394"/>
        <end position="417"/>
    </location>
</feature>
<evidence type="ECO:0000313" key="13">
    <source>
        <dbReference type="EMBL" id="MFB4196629.1"/>
    </source>
</evidence>